<evidence type="ECO:0000256" key="1">
    <source>
        <dbReference type="ARBA" id="ARBA00023242"/>
    </source>
</evidence>
<feature type="non-terminal residue" evidence="5">
    <location>
        <position position="160"/>
    </location>
</feature>
<dbReference type="AlphaFoldDB" id="A0A6J1W5J2"/>
<dbReference type="InterPro" id="IPR038269">
    <property type="entry name" value="SCAN_sf"/>
</dbReference>
<feature type="non-terminal residue" evidence="5">
    <location>
        <position position="1"/>
    </location>
</feature>
<dbReference type="Pfam" id="PF02023">
    <property type="entry name" value="SCAN"/>
    <property type="match status" value="1"/>
</dbReference>
<feature type="region of interest" description="Disordered" evidence="2">
    <location>
        <begin position="33"/>
        <end position="67"/>
    </location>
</feature>
<sequence>TLESLARSLVNRKTSRDPRVYFGAVLKTREKMEGQHPADAEIRKAPPSAQPWSCGRNESRGTMNPGQKIPEEAYISAEGSSPRDVCTQLHYLCCQWLQPEKHTKAQMLDLVLLEQFLAVLPPEMANWVRECGAETSSQAVSLAEGFLLTQEEENMQKELQ</sequence>
<organism evidence="4 5">
    <name type="scientific">Notechis scutatus</name>
    <name type="common">mainland tiger snake</name>
    <dbReference type="NCBI Taxonomy" id="8663"/>
    <lineage>
        <taxon>Eukaryota</taxon>
        <taxon>Metazoa</taxon>
        <taxon>Chordata</taxon>
        <taxon>Craniata</taxon>
        <taxon>Vertebrata</taxon>
        <taxon>Euteleostomi</taxon>
        <taxon>Lepidosauria</taxon>
        <taxon>Squamata</taxon>
        <taxon>Bifurcata</taxon>
        <taxon>Unidentata</taxon>
        <taxon>Episquamata</taxon>
        <taxon>Toxicofera</taxon>
        <taxon>Serpentes</taxon>
        <taxon>Colubroidea</taxon>
        <taxon>Elapidae</taxon>
        <taxon>Hydrophiinae</taxon>
        <taxon>Notechis</taxon>
    </lineage>
</organism>
<dbReference type="Proteomes" id="UP000504612">
    <property type="component" value="Unplaced"/>
</dbReference>
<evidence type="ECO:0000259" key="3">
    <source>
        <dbReference type="PROSITE" id="PS50804"/>
    </source>
</evidence>
<dbReference type="SMART" id="SM00431">
    <property type="entry name" value="SCAN"/>
    <property type="match status" value="1"/>
</dbReference>
<dbReference type="InterPro" id="IPR003309">
    <property type="entry name" value="SCAN_dom"/>
</dbReference>
<accession>A0A6J1W5J2</accession>
<name>A0A6J1W5J2_9SAUR</name>
<keyword evidence="4" id="KW-1185">Reference proteome</keyword>
<dbReference type="InterPro" id="IPR050916">
    <property type="entry name" value="SCAN-C2H2_zinc_finger"/>
</dbReference>
<dbReference type="KEGG" id="nss:113432458"/>
<evidence type="ECO:0000313" key="4">
    <source>
        <dbReference type="Proteomes" id="UP000504612"/>
    </source>
</evidence>
<feature type="domain" description="SCAN box" evidence="3">
    <location>
        <begin position="78"/>
        <end position="146"/>
    </location>
</feature>
<evidence type="ECO:0000256" key="2">
    <source>
        <dbReference type="SAM" id="MobiDB-lite"/>
    </source>
</evidence>
<feature type="compositionally biased region" description="Basic and acidic residues" evidence="2">
    <location>
        <begin position="33"/>
        <end position="44"/>
    </location>
</feature>
<dbReference type="SUPFAM" id="SSF47353">
    <property type="entry name" value="Retrovirus capsid dimerization domain-like"/>
    <property type="match status" value="1"/>
</dbReference>
<gene>
    <name evidence="5" type="primary">LOC113432458</name>
</gene>
<protein>
    <submittedName>
        <fullName evidence="5">Zinc finger and SCAN domain-containing protein 30-like</fullName>
    </submittedName>
</protein>
<dbReference type="PROSITE" id="PS50804">
    <property type="entry name" value="SCAN_BOX"/>
    <property type="match status" value="1"/>
</dbReference>
<keyword evidence="1" id="KW-0539">Nucleus</keyword>
<proteinExistence type="predicted"/>
<reference evidence="5" key="1">
    <citation type="submission" date="2025-08" db="UniProtKB">
        <authorList>
            <consortium name="RefSeq"/>
        </authorList>
    </citation>
    <scope>IDENTIFICATION</scope>
</reference>
<dbReference type="RefSeq" id="XP_026550380.1">
    <property type="nucleotide sequence ID" value="XM_026694595.1"/>
</dbReference>
<dbReference type="PANTHER" id="PTHR45935:SF15">
    <property type="entry name" value="SCAN BOX DOMAIN-CONTAINING PROTEIN"/>
    <property type="match status" value="1"/>
</dbReference>
<evidence type="ECO:0000313" key="5">
    <source>
        <dbReference type="RefSeq" id="XP_026550380.1"/>
    </source>
</evidence>
<dbReference type="GeneID" id="113432458"/>
<dbReference type="PANTHER" id="PTHR45935">
    <property type="entry name" value="PROTEIN ZBED8-RELATED"/>
    <property type="match status" value="1"/>
</dbReference>
<dbReference type="Gene3D" id="1.10.4020.10">
    <property type="entry name" value="DNA breaking-rejoining enzymes"/>
    <property type="match status" value="1"/>
</dbReference>